<evidence type="ECO:0000256" key="2">
    <source>
        <dbReference type="SAM" id="MobiDB-lite"/>
    </source>
</evidence>
<evidence type="ECO:0000313" key="5">
    <source>
        <dbReference type="Proteomes" id="UP000006859"/>
    </source>
</evidence>
<dbReference type="GO" id="GO:0015562">
    <property type="term" value="F:efflux transmembrane transporter activity"/>
    <property type="evidence" value="ECO:0007669"/>
    <property type="project" value="TreeGrafter"/>
</dbReference>
<dbReference type="NCBIfam" id="TIGR01730">
    <property type="entry name" value="RND_mfp"/>
    <property type="match status" value="1"/>
</dbReference>
<name>E0SBQ3_DICD3</name>
<organism evidence="4 5">
    <name type="scientific">Dickeya dadantii (strain 3937)</name>
    <name type="common">Erwinia chrysanthemi (strain 3937)</name>
    <dbReference type="NCBI Taxonomy" id="198628"/>
    <lineage>
        <taxon>Bacteria</taxon>
        <taxon>Pseudomonadati</taxon>
        <taxon>Pseudomonadota</taxon>
        <taxon>Gammaproteobacteria</taxon>
        <taxon>Enterobacterales</taxon>
        <taxon>Pectobacteriaceae</taxon>
        <taxon>Dickeya</taxon>
    </lineage>
</organism>
<evidence type="ECO:0000256" key="3">
    <source>
        <dbReference type="SAM" id="SignalP"/>
    </source>
</evidence>
<dbReference type="EMBL" id="CP002038">
    <property type="protein sequence ID" value="ADM97201.1"/>
    <property type="molecule type" value="Genomic_DNA"/>
</dbReference>
<evidence type="ECO:0000313" key="4">
    <source>
        <dbReference type="EMBL" id="ADM97201.1"/>
    </source>
</evidence>
<evidence type="ECO:0000256" key="1">
    <source>
        <dbReference type="ARBA" id="ARBA00009477"/>
    </source>
</evidence>
<dbReference type="GO" id="GO:1990281">
    <property type="term" value="C:efflux pump complex"/>
    <property type="evidence" value="ECO:0007669"/>
    <property type="project" value="TreeGrafter"/>
</dbReference>
<dbReference type="Gene3D" id="1.10.287.470">
    <property type="entry name" value="Helix hairpin bin"/>
    <property type="match status" value="1"/>
</dbReference>
<gene>
    <name evidence="4" type="ordered locus">Dda3937_01479</name>
</gene>
<feature type="signal peptide" evidence="3">
    <location>
        <begin position="1"/>
        <end position="38"/>
    </location>
</feature>
<protein>
    <submittedName>
        <fullName evidence="4">Membrane-fusion protein</fullName>
    </submittedName>
</protein>
<accession>E0SBQ3</accession>
<dbReference type="InterPro" id="IPR006143">
    <property type="entry name" value="RND_pump_MFP"/>
</dbReference>
<dbReference type="HOGENOM" id="CLU_836091_0_0_6"/>
<dbReference type="KEGG" id="ddd:Dda3937_01479"/>
<dbReference type="PANTHER" id="PTHR30469">
    <property type="entry name" value="MULTIDRUG RESISTANCE PROTEIN MDTA"/>
    <property type="match status" value="1"/>
</dbReference>
<feature type="compositionally biased region" description="Low complexity" evidence="2">
    <location>
        <begin position="42"/>
        <end position="59"/>
    </location>
</feature>
<reference evidence="4 5" key="1">
    <citation type="journal article" date="2011" name="J. Bacteriol.">
        <title>Genome sequence of the plant-pathogenic bacterium Dickeya dadantii 3937.</title>
        <authorList>
            <person name="Glasner J.D."/>
            <person name="Yang C.H."/>
            <person name="Reverchon S."/>
            <person name="Hugouvieux-Cotte-Pattat N."/>
            <person name="Condemine G."/>
            <person name="Bohin J.P."/>
            <person name="Van Gijsegem F."/>
            <person name="Yang S."/>
            <person name="Franza T."/>
            <person name="Expert D."/>
            <person name="Plunkett G. III"/>
            <person name="San Francisco M.J."/>
            <person name="Charkowski A.O."/>
            <person name="Py B."/>
            <person name="Bell K."/>
            <person name="Rauscher L."/>
            <person name="Rodriguez-Palenzuela P."/>
            <person name="Toussaint A."/>
            <person name="Holeva M.C."/>
            <person name="He S.Y."/>
            <person name="Douet V."/>
            <person name="Boccara M."/>
            <person name="Blanco C."/>
            <person name="Toth I."/>
            <person name="Anderson B.D."/>
            <person name="Biehl B.S."/>
            <person name="Mau B."/>
            <person name="Flynn S.M."/>
            <person name="Barras F."/>
            <person name="Lindeberg M."/>
            <person name="Birch P.R."/>
            <person name="Tsuyumu S."/>
            <person name="Shi X."/>
            <person name="Hibbing M."/>
            <person name="Yap M.N."/>
            <person name="Carpentier M."/>
            <person name="Dassa E."/>
            <person name="Umehara M."/>
            <person name="Kim J.F."/>
            <person name="Rusch M."/>
            <person name="Soni P."/>
            <person name="Mayhew G.F."/>
            <person name="Fouts D.E."/>
            <person name="Gill S.R."/>
            <person name="Blattner F.R."/>
            <person name="Keen N.T."/>
            <person name="Perna N.T."/>
        </authorList>
    </citation>
    <scope>NUCLEOTIDE SEQUENCE [LARGE SCALE GENOMIC DNA]</scope>
    <source>
        <strain evidence="4 5">3937</strain>
    </source>
</reference>
<keyword evidence="3" id="KW-0732">Signal</keyword>
<keyword evidence="5" id="KW-1185">Reference proteome</keyword>
<dbReference type="STRING" id="198628.Dda3937_01479"/>
<dbReference type="eggNOG" id="COG0845">
    <property type="taxonomic scope" value="Bacteria"/>
</dbReference>
<dbReference type="Gene3D" id="2.40.50.100">
    <property type="match status" value="1"/>
</dbReference>
<dbReference type="SUPFAM" id="SSF111369">
    <property type="entry name" value="HlyD-like secretion proteins"/>
    <property type="match status" value="1"/>
</dbReference>
<dbReference type="AlphaFoldDB" id="E0SBQ3"/>
<dbReference type="Proteomes" id="UP000006859">
    <property type="component" value="Chromosome"/>
</dbReference>
<sequence>MDGRNYHLTGSIKAGKSMKNCQPILICMLAALSFSAHGVGPENNSLENNSPENSRPENSGPEKNRAVMKGNSRAVLSGNRAFAEDNGVYQAHGILRAINRATLSSELGAQVLQIPFREGMAFKKGDLLVGFNCDRPRAEADAANEEVKVKKNAWDTNIELDKFQSVGRYDLLTSQAEYNQAVAKARGLAIQISYCDIRAPFSGVVQELKVSPFEAVSVSQPLITIVDPSALELNVIVPSSWLNWLKADIPIQFMVDETQSVYQGHVTQVLPQIDAVSKTVKIIGKLDTDSLGPNVFGPGMSGSVIFKQPAIAKQSVISKPSVISKLQGNGDE</sequence>
<comment type="similarity">
    <text evidence="1">Belongs to the membrane fusion protein (MFP) (TC 8.A.1) family.</text>
</comment>
<dbReference type="Gene3D" id="2.40.30.170">
    <property type="match status" value="1"/>
</dbReference>
<feature type="region of interest" description="Disordered" evidence="2">
    <location>
        <begin position="42"/>
        <end position="66"/>
    </location>
</feature>
<proteinExistence type="inferred from homology"/>
<dbReference type="PANTHER" id="PTHR30469:SF15">
    <property type="entry name" value="HLYD FAMILY OF SECRETION PROTEINS"/>
    <property type="match status" value="1"/>
</dbReference>
<feature type="chain" id="PRO_5003140139" evidence="3">
    <location>
        <begin position="39"/>
        <end position="332"/>
    </location>
</feature>